<dbReference type="EC" id="2.7.11.1" evidence="2"/>
<feature type="compositionally biased region" description="Low complexity" evidence="10">
    <location>
        <begin position="121"/>
        <end position="139"/>
    </location>
</feature>
<evidence type="ECO:0000313" key="12">
    <source>
        <dbReference type="EMBL" id="KAK6299919.1"/>
    </source>
</evidence>
<evidence type="ECO:0000256" key="7">
    <source>
        <dbReference type="ARBA" id="ARBA00022840"/>
    </source>
</evidence>
<keyword evidence="13" id="KW-1185">Reference proteome</keyword>
<evidence type="ECO:0000256" key="2">
    <source>
        <dbReference type="ARBA" id="ARBA00012513"/>
    </source>
</evidence>
<dbReference type="SMART" id="SM00220">
    <property type="entry name" value="S_TKc"/>
    <property type="match status" value="1"/>
</dbReference>
<evidence type="ECO:0000256" key="4">
    <source>
        <dbReference type="ARBA" id="ARBA00022679"/>
    </source>
</evidence>
<feature type="region of interest" description="Disordered" evidence="10">
    <location>
        <begin position="72"/>
        <end position="91"/>
    </location>
</feature>
<dbReference type="AlphaFoldDB" id="A0AAN8KS19"/>
<feature type="region of interest" description="Disordered" evidence="10">
    <location>
        <begin position="1"/>
        <end position="26"/>
    </location>
</feature>
<dbReference type="Proteomes" id="UP001356427">
    <property type="component" value="Unassembled WGS sequence"/>
</dbReference>
<feature type="region of interest" description="Disordered" evidence="10">
    <location>
        <begin position="121"/>
        <end position="140"/>
    </location>
</feature>
<dbReference type="InterPro" id="IPR008271">
    <property type="entry name" value="Ser/Thr_kinase_AS"/>
</dbReference>
<dbReference type="GO" id="GO:0004674">
    <property type="term" value="F:protein serine/threonine kinase activity"/>
    <property type="evidence" value="ECO:0007669"/>
    <property type="project" value="UniProtKB-KW"/>
</dbReference>
<evidence type="ECO:0000256" key="8">
    <source>
        <dbReference type="ARBA" id="ARBA00047899"/>
    </source>
</evidence>
<name>A0AAN8KS19_9TELE</name>
<comment type="catalytic activity">
    <reaction evidence="8">
        <text>L-threonyl-[protein] + ATP = O-phospho-L-threonyl-[protein] + ADP + H(+)</text>
        <dbReference type="Rhea" id="RHEA:46608"/>
        <dbReference type="Rhea" id="RHEA-COMP:11060"/>
        <dbReference type="Rhea" id="RHEA-COMP:11605"/>
        <dbReference type="ChEBI" id="CHEBI:15378"/>
        <dbReference type="ChEBI" id="CHEBI:30013"/>
        <dbReference type="ChEBI" id="CHEBI:30616"/>
        <dbReference type="ChEBI" id="CHEBI:61977"/>
        <dbReference type="ChEBI" id="CHEBI:456216"/>
        <dbReference type="EC" id="2.7.11.1"/>
    </reaction>
</comment>
<evidence type="ECO:0000256" key="10">
    <source>
        <dbReference type="SAM" id="MobiDB-lite"/>
    </source>
</evidence>
<dbReference type="InterPro" id="IPR000719">
    <property type="entry name" value="Prot_kinase_dom"/>
</dbReference>
<gene>
    <name evidence="12" type="ORF">J4Q44_G00299520</name>
</gene>
<dbReference type="InterPro" id="IPR051138">
    <property type="entry name" value="PIM_Ser/Thr_kinase"/>
</dbReference>
<dbReference type="PROSITE" id="PS00108">
    <property type="entry name" value="PROTEIN_KINASE_ST"/>
    <property type="match status" value="1"/>
</dbReference>
<evidence type="ECO:0000256" key="6">
    <source>
        <dbReference type="ARBA" id="ARBA00022777"/>
    </source>
</evidence>
<comment type="catalytic activity">
    <reaction evidence="9">
        <text>L-seryl-[protein] + ATP = O-phospho-L-seryl-[protein] + ADP + H(+)</text>
        <dbReference type="Rhea" id="RHEA:17989"/>
        <dbReference type="Rhea" id="RHEA-COMP:9863"/>
        <dbReference type="Rhea" id="RHEA-COMP:11604"/>
        <dbReference type="ChEBI" id="CHEBI:15378"/>
        <dbReference type="ChEBI" id="CHEBI:29999"/>
        <dbReference type="ChEBI" id="CHEBI:30616"/>
        <dbReference type="ChEBI" id="CHEBI:83421"/>
        <dbReference type="ChEBI" id="CHEBI:456216"/>
        <dbReference type="EC" id="2.7.11.1"/>
    </reaction>
</comment>
<keyword evidence="5" id="KW-0547">Nucleotide-binding</keyword>
<proteinExistence type="inferred from homology"/>
<evidence type="ECO:0000256" key="5">
    <source>
        <dbReference type="ARBA" id="ARBA00022741"/>
    </source>
</evidence>
<dbReference type="EMBL" id="JAGTTL010000028">
    <property type="protein sequence ID" value="KAK6299919.1"/>
    <property type="molecule type" value="Genomic_DNA"/>
</dbReference>
<keyword evidence="3" id="KW-0723">Serine/threonine-protein kinase</keyword>
<organism evidence="12 13">
    <name type="scientific">Coregonus suidteri</name>
    <dbReference type="NCBI Taxonomy" id="861788"/>
    <lineage>
        <taxon>Eukaryota</taxon>
        <taxon>Metazoa</taxon>
        <taxon>Chordata</taxon>
        <taxon>Craniata</taxon>
        <taxon>Vertebrata</taxon>
        <taxon>Euteleostomi</taxon>
        <taxon>Actinopterygii</taxon>
        <taxon>Neopterygii</taxon>
        <taxon>Teleostei</taxon>
        <taxon>Protacanthopterygii</taxon>
        <taxon>Salmoniformes</taxon>
        <taxon>Salmonidae</taxon>
        <taxon>Coregoninae</taxon>
        <taxon>Coregonus</taxon>
    </lineage>
</organism>
<dbReference type="SUPFAM" id="SSF56112">
    <property type="entry name" value="Protein kinase-like (PK-like)"/>
    <property type="match status" value="1"/>
</dbReference>
<evidence type="ECO:0000313" key="13">
    <source>
        <dbReference type="Proteomes" id="UP001356427"/>
    </source>
</evidence>
<dbReference type="GO" id="GO:0007346">
    <property type="term" value="P:regulation of mitotic cell cycle"/>
    <property type="evidence" value="ECO:0007669"/>
    <property type="project" value="TreeGrafter"/>
</dbReference>
<sequence length="431" mass="48765">MKRKCRFDVDGGERPSKKRSSQQAISKRVSLVLPSPQLTQSTLQKLQIESEAADPDWPTPMETRAISKMPRRRGLPTPKMEDKGTQCDMGSNRKRMTSFLDLDSDDLRTAKKIKVTVASGSYSSFGSSTSTDTSTSSERTNSKCSEVCDECKAKVRRNPPRRASFTSLYNVGKLLGQGGCGSVYEGTRKEDGREVAIKYIPKGVSEYYLTIPGTTYRLPLEVALMQIVSRPPVCEHVLELVDWFEQPKKFILVLERPTSCMDLYDYCETMGGKLNEAMARVIMLQVVLAVRHCRDRGVIHRDIKVENLLVQTDTLNVKLIDFGCGDLLREKLFRDFAGTTEFSPPEWVLDGKYQGCKATIWSLGVLLFGLVNGDLPFRKEAEIIRGHLRFKRGISKECRDLVRWCLKQNPLKRPVLEQILLHDWLSDQACP</sequence>
<evidence type="ECO:0000256" key="9">
    <source>
        <dbReference type="ARBA" id="ARBA00048679"/>
    </source>
</evidence>
<keyword evidence="7" id="KW-0067">ATP-binding</keyword>
<accession>A0AAN8KS19</accession>
<evidence type="ECO:0000259" key="11">
    <source>
        <dbReference type="PROSITE" id="PS50011"/>
    </source>
</evidence>
<dbReference type="GO" id="GO:0043066">
    <property type="term" value="P:negative regulation of apoptotic process"/>
    <property type="evidence" value="ECO:0007669"/>
    <property type="project" value="TreeGrafter"/>
</dbReference>
<keyword evidence="6" id="KW-0418">Kinase</keyword>
<dbReference type="PROSITE" id="PS50011">
    <property type="entry name" value="PROTEIN_KINASE_DOM"/>
    <property type="match status" value="1"/>
</dbReference>
<dbReference type="PANTHER" id="PTHR22984:SF11">
    <property type="entry name" value="AURORA KINASE-RELATED"/>
    <property type="match status" value="1"/>
</dbReference>
<dbReference type="Gene3D" id="1.10.510.10">
    <property type="entry name" value="Transferase(Phosphotransferase) domain 1"/>
    <property type="match status" value="1"/>
</dbReference>
<dbReference type="InterPro" id="IPR011009">
    <property type="entry name" value="Kinase-like_dom_sf"/>
</dbReference>
<evidence type="ECO:0000256" key="3">
    <source>
        <dbReference type="ARBA" id="ARBA00022527"/>
    </source>
</evidence>
<dbReference type="Pfam" id="PF00069">
    <property type="entry name" value="Pkinase"/>
    <property type="match status" value="1"/>
</dbReference>
<dbReference type="Gene3D" id="3.30.200.20">
    <property type="entry name" value="Phosphorylase Kinase, domain 1"/>
    <property type="match status" value="1"/>
</dbReference>
<dbReference type="PANTHER" id="PTHR22984">
    <property type="entry name" value="SERINE/THREONINE-PROTEIN KINASE PIM"/>
    <property type="match status" value="1"/>
</dbReference>
<evidence type="ECO:0000256" key="1">
    <source>
        <dbReference type="ARBA" id="ARBA00005505"/>
    </source>
</evidence>
<feature type="compositionally biased region" description="Basic and acidic residues" evidence="10">
    <location>
        <begin position="1"/>
        <end position="15"/>
    </location>
</feature>
<feature type="domain" description="Protein kinase" evidence="11">
    <location>
        <begin position="169"/>
        <end position="425"/>
    </location>
</feature>
<dbReference type="GO" id="GO:0005524">
    <property type="term" value="F:ATP binding"/>
    <property type="evidence" value="ECO:0007669"/>
    <property type="project" value="UniProtKB-KW"/>
</dbReference>
<dbReference type="GO" id="GO:0005737">
    <property type="term" value="C:cytoplasm"/>
    <property type="evidence" value="ECO:0007669"/>
    <property type="project" value="TreeGrafter"/>
</dbReference>
<reference evidence="12 13" key="1">
    <citation type="submission" date="2021-04" db="EMBL/GenBank/DDBJ databases">
        <authorList>
            <person name="De Guttry C."/>
            <person name="Zahm M."/>
            <person name="Klopp C."/>
            <person name="Cabau C."/>
            <person name="Louis A."/>
            <person name="Berthelot C."/>
            <person name="Parey E."/>
            <person name="Roest Crollius H."/>
            <person name="Montfort J."/>
            <person name="Robinson-Rechavi M."/>
            <person name="Bucao C."/>
            <person name="Bouchez O."/>
            <person name="Gislard M."/>
            <person name="Lluch J."/>
            <person name="Milhes M."/>
            <person name="Lampietro C."/>
            <person name="Lopez Roques C."/>
            <person name="Donnadieu C."/>
            <person name="Braasch I."/>
            <person name="Desvignes T."/>
            <person name="Postlethwait J."/>
            <person name="Bobe J."/>
            <person name="Wedekind C."/>
            <person name="Guiguen Y."/>
        </authorList>
    </citation>
    <scope>NUCLEOTIDE SEQUENCE [LARGE SCALE GENOMIC DNA]</scope>
    <source>
        <strain evidence="12">Cs_M1</strain>
        <tissue evidence="12">Blood</tissue>
    </source>
</reference>
<comment type="caution">
    <text evidence="12">The sequence shown here is derived from an EMBL/GenBank/DDBJ whole genome shotgun (WGS) entry which is preliminary data.</text>
</comment>
<keyword evidence="4" id="KW-0808">Transferase</keyword>
<comment type="similarity">
    <text evidence="1">Belongs to the protein kinase superfamily. CAMK Ser/Thr protein kinase family. PIM subfamily.</text>
</comment>
<protein>
    <recommendedName>
        <fullName evidence="2">non-specific serine/threonine protein kinase</fullName>
        <ecNumber evidence="2">2.7.11.1</ecNumber>
    </recommendedName>
</protein>